<organism evidence="1 2">
    <name type="scientific">Ambrosia artemisiifolia</name>
    <name type="common">Common ragweed</name>
    <dbReference type="NCBI Taxonomy" id="4212"/>
    <lineage>
        <taxon>Eukaryota</taxon>
        <taxon>Viridiplantae</taxon>
        <taxon>Streptophyta</taxon>
        <taxon>Embryophyta</taxon>
        <taxon>Tracheophyta</taxon>
        <taxon>Spermatophyta</taxon>
        <taxon>Magnoliopsida</taxon>
        <taxon>eudicotyledons</taxon>
        <taxon>Gunneridae</taxon>
        <taxon>Pentapetalae</taxon>
        <taxon>asterids</taxon>
        <taxon>campanulids</taxon>
        <taxon>Asterales</taxon>
        <taxon>Asteraceae</taxon>
        <taxon>Asteroideae</taxon>
        <taxon>Heliantheae alliance</taxon>
        <taxon>Heliantheae</taxon>
        <taxon>Ambrosia</taxon>
    </lineage>
</organism>
<evidence type="ECO:0000313" key="2">
    <source>
        <dbReference type="Proteomes" id="UP001206925"/>
    </source>
</evidence>
<dbReference type="EMBL" id="JAMZMK010005706">
    <property type="protein sequence ID" value="KAI7752301.1"/>
    <property type="molecule type" value="Genomic_DNA"/>
</dbReference>
<dbReference type="AlphaFoldDB" id="A0AAD5D581"/>
<comment type="caution">
    <text evidence="1">The sequence shown here is derived from an EMBL/GenBank/DDBJ whole genome shotgun (WGS) entry which is preliminary data.</text>
</comment>
<evidence type="ECO:0000313" key="1">
    <source>
        <dbReference type="EMBL" id="KAI7752301.1"/>
    </source>
</evidence>
<reference evidence="1" key="1">
    <citation type="submission" date="2022-06" db="EMBL/GenBank/DDBJ databases">
        <title>Uncovering the hologenomic basis of an extraordinary plant invasion.</title>
        <authorList>
            <person name="Bieker V.C."/>
            <person name="Martin M.D."/>
            <person name="Gilbert T."/>
            <person name="Hodgins K."/>
            <person name="Battlay P."/>
            <person name="Petersen B."/>
            <person name="Wilson J."/>
        </authorList>
    </citation>
    <scope>NUCLEOTIDE SEQUENCE</scope>
    <source>
        <strain evidence="1">AA19_3_7</strain>
        <tissue evidence="1">Leaf</tissue>
    </source>
</reference>
<feature type="non-terminal residue" evidence="1">
    <location>
        <position position="137"/>
    </location>
</feature>
<dbReference type="Proteomes" id="UP001206925">
    <property type="component" value="Unassembled WGS sequence"/>
</dbReference>
<name>A0AAD5D581_AMBAR</name>
<protein>
    <submittedName>
        <fullName evidence="1">Uncharacterized protein</fullName>
    </submittedName>
</protein>
<gene>
    <name evidence="1" type="ORF">M8C21_015047</name>
</gene>
<accession>A0AAD5D581</accession>
<sequence length="137" mass="15569">MRQSSLFNFHTFMGSLLSNSTLPLIEPCAFLCLFYVLPLWGIPKDEDLNEVNAKASGIVDDIYNSLGEFRTKIVAVYNHQPFGPFQDKDFNLANEQWVVGIMLSVKIMKPGLDLSPLGDVTHQIRRWMRTLPPIISQ</sequence>
<keyword evidence="2" id="KW-1185">Reference proteome</keyword>
<proteinExistence type="predicted"/>